<dbReference type="RefSeq" id="WP_093330164.1">
    <property type="nucleotide sequence ID" value="NZ_AP027363.1"/>
</dbReference>
<dbReference type="InterPro" id="IPR008972">
    <property type="entry name" value="Cupredoxin"/>
</dbReference>
<dbReference type="Proteomes" id="UP000199308">
    <property type="component" value="Unassembled WGS sequence"/>
</dbReference>
<keyword evidence="3" id="KW-1185">Reference proteome</keyword>
<dbReference type="SUPFAM" id="SSF117074">
    <property type="entry name" value="Hypothetical protein PA1324"/>
    <property type="match status" value="1"/>
</dbReference>
<proteinExistence type="predicted"/>
<keyword evidence="1" id="KW-0732">Signal</keyword>
<organism evidence="2 3">
    <name type="scientific">Thalassotalea agarivorans</name>
    <name type="common">Thalassomonas agarivorans</name>
    <dbReference type="NCBI Taxonomy" id="349064"/>
    <lineage>
        <taxon>Bacteria</taxon>
        <taxon>Pseudomonadati</taxon>
        <taxon>Pseudomonadota</taxon>
        <taxon>Gammaproteobacteria</taxon>
        <taxon>Alteromonadales</taxon>
        <taxon>Colwelliaceae</taxon>
        <taxon>Thalassotalea</taxon>
    </lineage>
</organism>
<name>A0A1I0FP01_THASX</name>
<reference evidence="2 3" key="1">
    <citation type="submission" date="2016-10" db="EMBL/GenBank/DDBJ databases">
        <authorList>
            <person name="de Groot N.N."/>
        </authorList>
    </citation>
    <scope>NUCLEOTIDE SEQUENCE [LARGE SCALE GENOMIC DNA]</scope>
    <source>
        <strain evidence="2 3">DSM 19706</strain>
    </source>
</reference>
<dbReference type="STRING" id="349064.SAMN05660429_02186"/>
<dbReference type="EMBL" id="FOHK01000009">
    <property type="protein sequence ID" value="SET59031.1"/>
    <property type="molecule type" value="Genomic_DNA"/>
</dbReference>
<gene>
    <name evidence="2" type="ORF">SAMN05660429_02186</name>
</gene>
<sequence>MNKRGMTFSEKKFVLFTYLLSTFLVPTSAVAQEGETAVAGVNHQLAVTVANQDQSPATNVVVFLQPTNQNQSLPMNQTPLHIGQQDKAFVPYVSVMQKGSEVSFMNYDDITHHIYSPVGQHKFSFKIKASEEKIIDTIDETGEIAMGCNIHDWMSGHILVVDTPYFAVTDDNGIAKLPDIQQGDYLLNVWHPQLSSDNNNDVSQTIEVNSTRSARVQLNTTLAREPVQENSEDFDFLSDY</sequence>
<dbReference type="OrthoDB" id="9772097at2"/>
<dbReference type="SUPFAM" id="SSF49503">
    <property type="entry name" value="Cupredoxins"/>
    <property type="match status" value="1"/>
</dbReference>
<evidence type="ECO:0000313" key="2">
    <source>
        <dbReference type="EMBL" id="SET59031.1"/>
    </source>
</evidence>
<evidence type="ECO:0000313" key="3">
    <source>
        <dbReference type="Proteomes" id="UP000199308"/>
    </source>
</evidence>
<dbReference type="AlphaFoldDB" id="A0A1I0FP01"/>
<dbReference type="Gene3D" id="2.60.40.420">
    <property type="entry name" value="Cupredoxins - blue copper proteins"/>
    <property type="match status" value="1"/>
</dbReference>
<feature type="signal peptide" evidence="1">
    <location>
        <begin position="1"/>
        <end position="31"/>
    </location>
</feature>
<accession>A0A1I0FP01</accession>
<feature type="chain" id="PRO_5011492143" description="Plastocyanin" evidence="1">
    <location>
        <begin position="32"/>
        <end position="240"/>
    </location>
</feature>
<evidence type="ECO:0000256" key="1">
    <source>
        <dbReference type="SAM" id="SignalP"/>
    </source>
</evidence>
<protein>
    <recommendedName>
        <fullName evidence="4">Plastocyanin</fullName>
    </recommendedName>
</protein>
<evidence type="ECO:0008006" key="4">
    <source>
        <dbReference type="Google" id="ProtNLM"/>
    </source>
</evidence>